<dbReference type="InterPro" id="IPR012942">
    <property type="entry name" value="SRR1-like"/>
</dbReference>
<comment type="caution">
    <text evidence="2">The sequence shown here is derived from an EMBL/GenBank/DDBJ whole genome shotgun (WGS) entry which is preliminary data.</text>
</comment>
<dbReference type="PANTHER" id="PTHR42080:SF1">
    <property type="entry name" value="SRR1-LIKE DOMAIN-CONTAINING PROTEIN"/>
    <property type="match status" value="1"/>
</dbReference>
<gene>
    <name evidence="2" type="ORF">QBC46DRAFT_87427</name>
</gene>
<proteinExistence type="predicted"/>
<dbReference type="Pfam" id="PF07985">
    <property type="entry name" value="SRR1"/>
    <property type="match status" value="1"/>
</dbReference>
<dbReference type="Proteomes" id="UP001303473">
    <property type="component" value="Unassembled WGS sequence"/>
</dbReference>
<name>A0AAN6NA47_9PEZI</name>
<feature type="domain" description="SRR1-like" evidence="1">
    <location>
        <begin position="80"/>
        <end position="245"/>
    </location>
</feature>
<organism evidence="2 3">
    <name type="scientific">Diplogelasinospora grovesii</name>
    <dbReference type="NCBI Taxonomy" id="303347"/>
    <lineage>
        <taxon>Eukaryota</taxon>
        <taxon>Fungi</taxon>
        <taxon>Dikarya</taxon>
        <taxon>Ascomycota</taxon>
        <taxon>Pezizomycotina</taxon>
        <taxon>Sordariomycetes</taxon>
        <taxon>Sordariomycetidae</taxon>
        <taxon>Sordariales</taxon>
        <taxon>Diplogelasinosporaceae</taxon>
        <taxon>Diplogelasinospora</taxon>
    </lineage>
</organism>
<keyword evidence="3" id="KW-1185">Reference proteome</keyword>
<dbReference type="PANTHER" id="PTHR42080">
    <property type="entry name" value="SRR1 DOMAIN-CONTAINING PROTEIN"/>
    <property type="match status" value="1"/>
</dbReference>
<protein>
    <recommendedName>
        <fullName evidence="1">SRR1-like domain-containing protein</fullName>
    </recommendedName>
</protein>
<evidence type="ECO:0000313" key="3">
    <source>
        <dbReference type="Proteomes" id="UP001303473"/>
    </source>
</evidence>
<reference evidence="3" key="1">
    <citation type="journal article" date="2023" name="Mol. Phylogenet. Evol.">
        <title>Genome-scale phylogeny and comparative genomics of the fungal order Sordariales.</title>
        <authorList>
            <person name="Hensen N."/>
            <person name="Bonometti L."/>
            <person name="Westerberg I."/>
            <person name="Brannstrom I.O."/>
            <person name="Guillou S."/>
            <person name="Cros-Aarteil S."/>
            <person name="Calhoun S."/>
            <person name="Haridas S."/>
            <person name="Kuo A."/>
            <person name="Mondo S."/>
            <person name="Pangilinan J."/>
            <person name="Riley R."/>
            <person name="LaButti K."/>
            <person name="Andreopoulos B."/>
            <person name="Lipzen A."/>
            <person name="Chen C."/>
            <person name="Yan M."/>
            <person name="Daum C."/>
            <person name="Ng V."/>
            <person name="Clum A."/>
            <person name="Steindorff A."/>
            <person name="Ohm R.A."/>
            <person name="Martin F."/>
            <person name="Silar P."/>
            <person name="Natvig D.O."/>
            <person name="Lalanne C."/>
            <person name="Gautier V."/>
            <person name="Ament-Velasquez S.L."/>
            <person name="Kruys A."/>
            <person name="Hutchinson M.I."/>
            <person name="Powell A.J."/>
            <person name="Barry K."/>
            <person name="Miller A.N."/>
            <person name="Grigoriev I.V."/>
            <person name="Debuchy R."/>
            <person name="Gladieux P."/>
            <person name="Hiltunen Thoren M."/>
            <person name="Johannesson H."/>
        </authorList>
    </citation>
    <scope>NUCLEOTIDE SEQUENCE [LARGE SCALE GENOMIC DNA]</scope>
    <source>
        <strain evidence="3">CBS 340.73</strain>
    </source>
</reference>
<evidence type="ECO:0000259" key="1">
    <source>
        <dbReference type="Pfam" id="PF07985"/>
    </source>
</evidence>
<sequence length="257" mass="28613">MSAQEEQTWNEVKRKRGRLRHIFTPEVKEGTLSTTGMTPNPSPQFSVGEVGEHHRSVSQDWYASSCWLALRDTLIAALSARKRPVVTRAICLGPGPYEPSNGSSSARRTAHMQTEAFRAVVNLLGSRQDGHAIDCIVQEPGFTQTDKHFCGELGLVVAETPAAFSMVDANTLVFGIHLELPTYHRALATLPAIFIGVGLESWENKVDFDPSIKDLIGPLAVMDATYDKYSFPDFNYMFSSTTIYWRREDGSWPRTVC</sequence>
<evidence type="ECO:0000313" key="2">
    <source>
        <dbReference type="EMBL" id="KAK3941979.1"/>
    </source>
</evidence>
<dbReference type="AlphaFoldDB" id="A0AAN6NA47"/>
<accession>A0AAN6NA47</accession>
<dbReference type="EMBL" id="MU853778">
    <property type="protein sequence ID" value="KAK3941979.1"/>
    <property type="molecule type" value="Genomic_DNA"/>
</dbReference>